<comment type="caution">
    <text evidence="1">The sequence shown here is derived from an EMBL/GenBank/DDBJ whole genome shotgun (WGS) entry which is preliminary data.</text>
</comment>
<gene>
    <name evidence="1" type="ORF">EV182_003601</name>
</gene>
<proteinExistence type="predicted"/>
<evidence type="ECO:0000313" key="2">
    <source>
        <dbReference type="Proteomes" id="UP001145114"/>
    </source>
</evidence>
<name>A0ACC1HF77_9FUNG</name>
<organism evidence="1 2">
    <name type="scientific">Spiromyces aspiralis</name>
    <dbReference type="NCBI Taxonomy" id="68401"/>
    <lineage>
        <taxon>Eukaryota</taxon>
        <taxon>Fungi</taxon>
        <taxon>Fungi incertae sedis</taxon>
        <taxon>Zoopagomycota</taxon>
        <taxon>Kickxellomycotina</taxon>
        <taxon>Kickxellomycetes</taxon>
        <taxon>Kickxellales</taxon>
        <taxon>Kickxellaceae</taxon>
        <taxon>Spiromyces</taxon>
    </lineage>
</organism>
<accession>A0ACC1HF77</accession>
<protein>
    <submittedName>
        <fullName evidence="1">Uncharacterized protein</fullName>
    </submittedName>
</protein>
<reference evidence="1" key="1">
    <citation type="submission" date="2022-06" db="EMBL/GenBank/DDBJ databases">
        <title>Phylogenomic reconstructions and comparative analyses of Kickxellomycotina fungi.</title>
        <authorList>
            <person name="Reynolds N.K."/>
            <person name="Stajich J.E."/>
            <person name="Barry K."/>
            <person name="Grigoriev I.V."/>
            <person name="Crous P."/>
            <person name="Smith M.E."/>
        </authorList>
    </citation>
    <scope>NUCLEOTIDE SEQUENCE</scope>
    <source>
        <strain evidence="1">RSA 2271</strain>
    </source>
</reference>
<dbReference type="Proteomes" id="UP001145114">
    <property type="component" value="Unassembled WGS sequence"/>
</dbReference>
<keyword evidence="2" id="KW-1185">Reference proteome</keyword>
<dbReference type="EMBL" id="JAMZIH010006101">
    <property type="protein sequence ID" value="KAJ1674281.1"/>
    <property type="molecule type" value="Genomic_DNA"/>
</dbReference>
<sequence>MSPPATSPSHHPFTLIPSKLRKNSHSEYPQSRTSSVGSGPAPQSLFSIRNKTRRSSHQLLKSPVAAAPLVNHAAFACGSTTPSFESLPNLFSFDKSVMPALSPLISTRIPSPTFNCASDPASPASTTTTTTDTEATSRRHSKGKLLVRSVPSPLVGQKKKQPSRCNDADPSPTFPKSQRKPQTTLSAPSTPCPKSPTSVATKVPTANPSKAPSTPLRLSFNLASSSSSKRPTQLQLPTELSGPSLQAKSRRSMSGLIRLDGSGKAPPPSSPITTMSNKSGAGRPLSHDFGFRKSLLQRKSTVNGANSAGYGRKSSSTLSRPTALSSIRERKSTSSGIVSATAGAALSMNPLRIFAA</sequence>
<evidence type="ECO:0000313" key="1">
    <source>
        <dbReference type="EMBL" id="KAJ1674281.1"/>
    </source>
</evidence>